<dbReference type="InterPro" id="IPR039422">
    <property type="entry name" value="MarR/SlyA-like"/>
</dbReference>
<dbReference type="PRINTS" id="PR00598">
    <property type="entry name" value="HTHMARR"/>
</dbReference>
<dbReference type="GO" id="GO:0006950">
    <property type="term" value="P:response to stress"/>
    <property type="evidence" value="ECO:0007669"/>
    <property type="project" value="TreeGrafter"/>
</dbReference>
<dbReference type="InterPro" id="IPR000835">
    <property type="entry name" value="HTH_MarR-typ"/>
</dbReference>
<evidence type="ECO:0000259" key="1">
    <source>
        <dbReference type="PROSITE" id="PS50995"/>
    </source>
</evidence>
<dbReference type="Gene3D" id="1.10.10.10">
    <property type="entry name" value="Winged helix-like DNA-binding domain superfamily/Winged helix DNA-binding domain"/>
    <property type="match status" value="1"/>
</dbReference>
<reference evidence="2" key="1">
    <citation type="submission" date="2021-09" db="EMBL/GenBank/DDBJ databases">
        <title>Genomic analysis of Ralstonia spp.</title>
        <authorList>
            <person name="Aburjaile F."/>
            <person name="Ariute J.C."/>
            <person name="Pais A.K.L."/>
            <person name="Albuquerque G.M.R."/>
            <person name="Silva A.M.F."/>
            <person name="Brenig B."/>
            <person name="Azevedo V."/>
            <person name="Matiuzzi M."/>
            <person name="Ramos R."/>
            <person name="Goes-Neto A."/>
            <person name="Soares S."/>
            <person name="Iseppon A.M.B."/>
            <person name="Souza E."/>
            <person name="Gama M."/>
        </authorList>
    </citation>
    <scope>NUCLEOTIDE SEQUENCE</scope>
    <source>
        <strain evidence="2">CCRMRs91</strain>
    </source>
</reference>
<dbReference type="InterPro" id="IPR036388">
    <property type="entry name" value="WH-like_DNA-bd_sf"/>
</dbReference>
<dbReference type="AlphaFoldDB" id="A0AAW5ZVG3"/>
<dbReference type="Pfam" id="PF01047">
    <property type="entry name" value="MarR"/>
    <property type="match status" value="1"/>
</dbReference>
<dbReference type="PANTHER" id="PTHR33164:SF101">
    <property type="entry name" value="TRANSCRIPTIONAL REPRESSOR MPRA"/>
    <property type="match status" value="1"/>
</dbReference>
<gene>
    <name evidence="2" type="ORF">LBW59_24525</name>
</gene>
<dbReference type="PANTHER" id="PTHR33164">
    <property type="entry name" value="TRANSCRIPTIONAL REGULATOR, MARR FAMILY"/>
    <property type="match status" value="1"/>
</dbReference>
<dbReference type="EMBL" id="JAIVFG010000080">
    <property type="protein sequence ID" value="MDB0573911.1"/>
    <property type="molecule type" value="Genomic_DNA"/>
</dbReference>
<organism evidence="2 3">
    <name type="scientific">Ralstonia solanacearum</name>
    <name type="common">Pseudomonas solanacearum</name>
    <dbReference type="NCBI Taxonomy" id="305"/>
    <lineage>
        <taxon>Bacteria</taxon>
        <taxon>Pseudomonadati</taxon>
        <taxon>Pseudomonadota</taxon>
        <taxon>Betaproteobacteria</taxon>
        <taxon>Burkholderiales</taxon>
        <taxon>Burkholderiaceae</taxon>
        <taxon>Ralstonia</taxon>
        <taxon>Ralstonia solanacearum species complex</taxon>
    </lineage>
</organism>
<dbReference type="RefSeq" id="WP_230626664.1">
    <property type="nucleotide sequence ID" value="NZ_CDMA01000001.1"/>
</dbReference>
<dbReference type="InterPro" id="IPR036390">
    <property type="entry name" value="WH_DNA-bd_sf"/>
</dbReference>
<evidence type="ECO:0000313" key="2">
    <source>
        <dbReference type="EMBL" id="MDB0573911.1"/>
    </source>
</evidence>
<proteinExistence type="predicted"/>
<dbReference type="SUPFAM" id="SSF46785">
    <property type="entry name" value="Winged helix' DNA-binding domain"/>
    <property type="match status" value="1"/>
</dbReference>
<name>A0AAW5ZVG3_RALSL</name>
<comment type="caution">
    <text evidence="2">The sequence shown here is derived from an EMBL/GenBank/DDBJ whole genome shotgun (WGS) entry which is preliminary data.</text>
</comment>
<dbReference type="Proteomes" id="UP001144050">
    <property type="component" value="Unassembled WGS sequence"/>
</dbReference>
<sequence>MSTKKTKSKALDEVRASAKGHEILGTFGVFIFCFRQWMRSSLPTDGAMTVPRAGMLLALANKRDRVGMSELGEGSGLSPRSMTVLVDGLEKEGLVERVPHESDRRITLVGITDAGRKLVETALAPSQNLAASVFDDLSIKDQAELLRLLSKLLDSFRARGIDVPASDRH</sequence>
<dbReference type="SMART" id="SM00347">
    <property type="entry name" value="HTH_MARR"/>
    <property type="match status" value="1"/>
</dbReference>
<dbReference type="GO" id="GO:0003700">
    <property type="term" value="F:DNA-binding transcription factor activity"/>
    <property type="evidence" value="ECO:0007669"/>
    <property type="project" value="InterPro"/>
</dbReference>
<protein>
    <submittedName>
        <fullName evidence="2">MarR family transcriptional regulator</fullName>
    </submittedName>
</protein>
<accession>A0AAW5ZVG3</accession>
<feature type="domain" description="HTH marR-type" evidence="1">
    <location>
        <begin position="1"/>
        <end position="154"/>
    </location>
</feature>
<evidence type="ECO:0000313" key="3">
    <source>
        <dbReference type="Proteomes" id="UP001144050"/>
    </source>
</evidence>
<dbReference type="PROSITE" id="PS50995">
    <property type="entry name" value="HTH_MARR_2"/>
    <property type="match status" value="1"/>
</dbReference>